<dbReference type="RefSeq" id="WP_023177035.1">
    <property type="nucleotide sequence ID" value="NZ_CP084916.1"/>
</dbReference>
<dbReference type="EMBL" id="FNJW01000008">
    <property type="protein sequence ID" value="SDQ45702.1"/>
    <property type="molecule type" value="Genomic_DNA"/>
</dbReference>
<sequence>MLIDDSEYVQLIGTCQIKSIQFPKILVQTENGKSLVLNTTKQQQTDSVFWDAIIDIIAADLWIPYNKDTYFLLQQDWITDTSFA</sequence>
<dbReference type="OrthoDB" id="2156798at2"/>
<accession>A0A1H1B1D3</accession>
<dbReference type="Proteomes" id="UP000199481">
    <property type="component" value="Unassembled WGS sequence"/>
</dbReference>
<protein>
    <submittedName>
        <fullName evidence="1">Uncharacterized protein</fullName>
    </submittedName>
</protein>
<keyword evidence="2" id="KW-1185">Reference proteome</keyword>
<gene>
    <name evidence="1" type="ORF">SAMN04487752_2374</name>
</gene>
<dbReference type="AlphaFoldDB" id="A0A1H1B1D3"/>
<reference evidence="2" key="1">
    <citation type="submission" date="2016-10" db="EMBL/GenBank/DDBJ databases">
        <authorList>
            <person name="Varghese N."/>
            <person name="Submissions S."/>
        </authorList>
    </citation>
    <scope>NUCLEOTIDE SEQUENCE [LARGE SCALE GENOMIC DNA]</scope>
    <source>
        <strain evidence="2">MPL-11</strain>
    </source>
</reference>
<name>A0A1H1B1D3_9LACT</name>
<proteinExistence type="predicted"/>
<evidence type="ECO:0000313" key="2">
    <source>
        <dbReference type="Proteomes" id="UP000199481"/>
    </source>
</evidence>
<organism evidence="1 2">
    <name type="scientific">Carnobacterium viridans</name>
    <dbReference type="NCBI Taxonomy" id="174587"/>
    <lineage>
        <taxon>Bacteria</taxon>
        <taxon>Bacillati</taxon>
        <taxon>Bacillota</taxon>
        <taxon>Bacilli</taxon>
        <taxon>Lactobacillales</taxon>
        <taxon>Carnobacteriaceae</taxon>
        <taxon>Carnobacterium</taxon>
    </lineage>
</organism>
<evidence type="ECO:0000313" key="1">
    <source>
        <dbReference type="EMBL" id="SDQ45702.1"/>
    </source>
</evidence>